<keyword evidence="1" id="KW-0812">Transmembrane</keyword>
<keyword evidence="1" id="KW-0472">Membrane</keyword>
<dbReference type="EMBL" id="KZ825294">
    <property type="protein sequence ID" value="PYI12796.1"/>
    <property type="molecule type" value="Genomic_DNA"/>
</dbReference>
<feature type="transmembrane region" description="Helical" evidence="1">
    <location>
        <begin position="309"/>
        <end position="337"/>
    </location>
</feature>
<feature type="transmembrane region" description="Helical" evidence="1">
    <location>
        <begin position="183"/>
        <end position="203"/>
    </location>
</feature>
<proteinExistence type="predicted"/>
<organism evidence="2 3">
    <name type="scientific">Aspergillus violaceofuscus (strain CBS 115571)</name>
    <dbReference type="NCBI Taxonomy" id="1450538"/>
    <lineage>
        <taxon>Eukaryota</taxon>
        <taxon>Fungi</taxon>
        <taxon>Dikarya</taxon>
        <taxon>Ascomycota</taxon>
        <taxon>Pezizomycotina</taxon>
        <taxon>Eurotiomycetes</taxon>
        <taxon>Eurotiomycetidae</taxon>
        <taxon>Eurotiales</taxon>
        <taxon>Aspergillaceae</taxon>
        <taxon>Aspergillus</taxon>
    </lineage>
</organism>
<protein>
    <recommendedName>
        <fullName evidence="4">Transmembrane protein</fullName>
    </recommendedName>
</protein>
<sequence>MDRPRGCFNKSKEKSAIFYTYNNLTGRGIILPAIVYTLKINHRTGKFYRINKVLIFTIQLLTIVSITIIYKPSIYFWFIYWVGIWSTIFYWIVVLYNIYIYIYYITDFLSKGVEELISKFINNKSAAGYISTIIIILYFLSIWALKKVRSSTILYTSFWGLLADYIGIIFWVRFLYIPGLLKLADIICIPISRAFYLIQLLTAQACQFPLKKPFSFYWDFFLFNYTTFITGVVEILFSNRLTPIYIDFLTVYKTELYIIPTKEGKGAEIQHPIINITIGSISSNSIIAKAIYLTREDYFIQYTKPLLKLINIAACITISQTITVISFPVLIIALILFRVWVISKWFSQNKISILNNITANNKAVLSSFGKALCFPGETTGPQEYKLKYCYLKQKKSVSR</sequence>
<reference evidence="2 3" key="1">
    <citation type="submission" date="2018-02" db="EMBL/GenBank/DDBJ databases">
        <title>The genomes of Aspergillus section Nigri reveals drivers in fungal speciation.</title>
        <authorList>
            <consortium name="DOE Joint Genome Institute"/>
            <person name="Vesth T.C."/>
            <person name="Nybo J."/>
            <person name="Theobald S."/>
            <person name="Brandl J."/>
            <person name="Frisvad J.C."/>
            <person name="Nielsen K.F."/>
            <person name="Lyhne E.K."/>
            <person name="Kogle M.E."/>
            <person name="Kuo A."/>
            <person name="Riley R."/>
            <person name="Clum A."/>
            <person name="Nolan M."/>
            <person name="Lipzen A."/>
            <person name="Salamov A."/>
            <person name="Henrissat B."/>
            <person name="Wiebenga A."/>
            <person name="De vries R.P."/>
            <person name="Grigoriev I.V."/>
            <person name="Mortensen U.H."/>
            <person name="Andersen M.R."/>
            <person name="Baker S.E."/>
        </authorList>
    </citation>
    <scope>NUCLEOTIDE SEQUENCE [LARGE SCALE GENOMIC DNA]</scope>
    <source>
        <strain evidence="2 3">CBS 115571</strain>
    </source>
</reference>
<evidence type="ECO:0000313" key="3">
    <source>
        <dbReference type="Proteomes" id="UP000249829"/>
    </source>
</evidence>
<keyword evidence="3" id="KW-1185">Reference proteome</keyword>
<feature type="transmembrane region" description="Helical" evidence="1">
    <location>
        <begin position="76"/>
        <end position="105"/>
    </location>
</feature>
<keyword evidence="1" id="KW-1133">Transmembrane helix</keyword>
<feature type="transmembrane region" description="Helical" evidence="1">
    <location>
        <begin position="215"/>
        <end position="237"/>
    </location>
</feature>
<name>A0A2V5HZA4_ASPV1</name>
<accession>A0A2V5HZA4</accession>
<feature type="transmembrane region" description="Helical" evidence="1">
    <location>
        <begin position="157"/>
        <end position="176"/>
    </location>
</feature>
<evidence type="ECO:0000313" key="2">
    <source>
        <dbReference type="EMBL" id="PYI12796.1"/>
    </source>
</evidence>
<evidence type="ECO:0000256" key="1">
    <source>
        <dbReference type="SAM" id="Phobius"/>
    </source>
</evidence>
<dbReference type="STRING" id="1450538.A0A2V5HZA4"/>
<dbReference type="AlphaFoldDB" id="A0A2V5HZA4"/>
<dbReference type="Proteomes" id="UP000249829">
    <property type="component" value="Unassembled WGS sequence"/>
</dbReference>
<dbReference type="OMA" id="LINIAAC"/>
<evidence type="ECO:0008006" key="4">
    <source>
        <dbReference type="Google" id="ProtNLM"/>
    </source>
</evidence>
<feature type="transmembrane region" description="Helical" evidence="1">
    <location>
        <begin position="53"/>
        <end position="70"/>
    </location>
</feature>
<feature type="transmembrane region" description="Helical" evidence="1">
    <location>
        <begin position="126"/>
        <end position="145"/>
    </location>
</feature>
<gene>
    <name evidence="2" type="ORF">BO99DRAFT_427561</name>
</gene>